<evidence type="ECO:0000313" key="2">
    <source>
        <dbReference type="EMBL" id="TDK66052.1"/>
    </source>
</evidence>
<dbReference type="InterPro" id="IPR007498">
    <property type="entry name" value="PqiA-like"/>
</dbReference>
<feature type="transmembrane region" description="Helical" evidence="1">
    <location>
        <begin position="42"/>
        <end position="63"/>
    </location>
</feature>
<sequence>MLTICPDCDLAQEVDELQSGQQAQCVRCKAELAASFGDQLDIALAILLTSAILLLLMNVFPLLEMRVQGVSRQTTILGAAYQLYLQDMAPLALLVAFTTVIGPLVEIILLGMILLPVKVARFERASTGLVNLVQNIRPWSMVEVFMLGVLVSLVKLAALAEIITGPALWACAGLIVTMSFLKAMIRPEDLWVWSRKDQP</sequence>
<dbReference type="AlphaFoldDB" id="A0A4R5W1T4"/>
<keyword evidence="3" id="KW-1185">Reference proteome</keyword>
<protein>
    <submittedName>
        <fullName evidence="2">Paraquat-inducible protein A</fullName>
    </submittedName>
</protein>
<accession>A0A4R5W1T4</accession>
<dbReference type="RefSeq" id="WP_133328261.1">
    <property type="nucleotide sequence ID" value="NZ_SMYL01000004.1"/>
</dbReference>
<dbReference type="EMBL" id="SMYL01000004">
    <property type="protein sequence ID" value="TDK66052.1"/>
    <property type="molecule type" value="Genomic_DNA"/>
</dbReference>
<dbReference type="Proteomes" id="UP000294829">
    <property type="component" value="Unassembled WGS sequence"/>
</dbReference>
<comment type="caution">
    <text evidence="2">The sequence shown here is derived from an EMBL/GenBank/DDBJ whole genome shotgun (WGS) entry which is preliminary data.</text>
</comment>
<keyword evidence="1" id="KW-1133">Transmembrane helix</keyword>
<organism evidence="2 3">
    <name type="scientific">Sapientia aquatica</name>
    <dbReference type="NCBI Taxonomy" id="1549640"/>
    <lineage>
        <taxon>Bacteria</taxon>
        <taxon>Pseudomonadati</taxon>
        <taxon>Pseudomonadota</taxon>
        <taxon>Betaproteobacteria</taxon>
        <taxon>Burkholderiales</taxon>
        <taxon>Oxalobacteraceae</taxon>
        <taxon>Sapientia</taxon>
    </lineage>
</organism>
<dbReference type="OrthoDB" id="9807787at2"/>
<gene>
    <name evidence="2" type="ORF">E2I14_10705</name>
</gene>
<evidence type="ECO:0000313" key="3">
    <source>
        <dbReference type="Proteomes" id="UP000294829"/>
    </source>
</evidence>
<dbReference type="Pfam" id="PF04403">
    <property type="entry name" value="PqiA"/>
    <property type="match status" value="1"/>
</dbReference>
<name>A0A4R5W1T4_9BURK</name>
<feature type="transmembrane region" description="Helical" evidence="1">
    <location>
        <begin position="91"/>
        <end position="116"/>
    </location>
</feature>
<keyword evidence="1" id="KW-0812">Transmembrane</keyword>
<proteinExistence type="predicted"/>
<evidence type="ECO:0000256" key="1">
    <source>
        <dbReference type="SAM" id="Phobius"/>
    </source>
</evidence>
<reference evidence="2 3" key="1">
    <citation type="submission" date="2019-03" db="EMBL/GenBank/DDBJ databases">
        <title>Sapientia aquatica gen. nov., sp. nov., isolated from a crater lake.</title>
        <authorList>
            <person name="Felfoldi T."/>
            <person name="Szabo A."/>
            <person name="Toth E."/>
            <person name="Schumann P."/>
            <person name="Keki Z."/>
            <person name="Marialigeti K."/>
            <person name="Mathe I."/>
        </authorList>
    </citation>
    <scope>NUCLEOTIDE SEQUENCE [LARGE SCALE GENOMIC DNA]</scope>
    <source>
        <strain evidence="2 3">SA-152</strain>
    </source>
</reference>
<keyword evidence="1" id="KW-0472">Membrane</keyword>